<dbReference type="GO" id="GO:0006826">
    <property type="term" value="P:iron ion transport"/>
    <property type="evidence" value="ECO:0007669"/>
    <property type="project" value="UniProtKB-KW"/>
</dbReference>
<dbReference type="InterPro" id="IPR036942">
    <property type="entry name" value="Beta-barrel_TonB_sf"/>
</dbReference>
<dbReference type="SMART" id="SM00965">
    <property type="entry name" value="STN"/>
    <property type="match status" value="1"/>
</dbReference>
<feature type="chain" id="PRO_5032315090" evidence="12">
    <location>
        <begin position="27"/>
        <end position="1056"/>
    </location>
</feature>
<dbReference type="PANTHER" id="PTHR47234">
    <property type="match status" value="1"/>
</dbReference>
<feature type="signal peptide" evidence="12">
    <location>
        <begin position="1"/>
        <end position="26"/>
    </location>
</feature>
<name>A0A839ZZZ9_9CAUL</name>
<keyword evidence="2 10" id="KW-0813">Transport</keyword>
<proteinExistence type="inferred from homology"/>
<dbReference type="RefSeq" id="WP_183774035.1">
    <property type="nucleotide sequence ID" value="NZ_JACIDK010000004.1"/>
</dbReference>
<evidence type="ECO:0000256" key="1">
    <source>
        <dbReference type="ARBA" id="ARBA00004571"/>
    </source>
</evidence>
<evidence type="ECO:0000313" key="14">
    <source>
        <dbReference type="EMBL" id="MBB3892195.1"/>
    </source>
</evidence>
<keyword evidence="4" id="KW-0410">Iron transport</keyword>
<dbReference type="InterPro" id="IPR011662">
    <property type="entry name" value="Secretin/TonB_short_N"/>
</dbReference>
<gene>
    <name evidence="14" type="ORF">GGQ61_002928</name>
</gene>
<evidence type="ECO:0000256" key="8">
    <source>
        <dbReference type="ARBA" id="ARBA00023136"/>
    </source>
</evidence>
<evidence type="ECO:0000256" key="3">
    <source>
        <dbReference type="ARBA" id="ARBA00022452"/>
    </source>
</evidence>
<dbReference type="SUPFAM" id="SSF56935">
    <property type="entry name" value="Porins"/>
    <property type="match status" value="1"/>
</dbReference>
<dbReference type="Gene3D" id="3.55.50.30">
    <property type="match status" value="1"/>
</dbReference>
<organism evidence="14 15">
    <name type="scientific">Phenylobacterium haematophilum</name>
    <dbReference type="NCBI Taxonomy" id="98513"/>
    <lineage>
        <taxon>Bacteria</taxon>
        <taxon>Pseudomonadati</taxon>
        <taxon>Pseudomonadota</taxon>
        <taxon>Alphaproteobacteria</taxon>
        <taxon>Caulobacterales</taxon>
        <taxon>Caulobacteraceae</taxon>
        <taxon>Phenylobacterium</taxon>
    </lineage>
</organism>
<keyword evidence="4" id="KW-0406">Ion transport</keyword>
<evidence type="ECO:0000256" key="7">
    <source>
        <dbReference type="ARBA" id="ARBA00023077"/>
    </source>
</evidence>
<evidence type="ECO:0000259" key="13">
    <source>
        <dbReference type="SMART" id="SM00965"/>
    </source>
</evidence>
<dbReference type="InterPro" id="IPR000531">
    <property type="entry name" value="Beta-barrel_TonB"/>
</dbReference>
<dbReference type="InterPro" id="IPR037066">
    <property type="entry name" value="Plug_dom_sf"/>
</dbReference>
<evidence type="ECO:0000313" key="15">
    <source>
        <dbReference type="Proteomes" id="UP000530564"/>
    </source>
</evidence>
<dbReference type="InterPro" id="IPR012910">
    <property type="entry name" value="Plug_dom"/>
</dbReference>
<evidence type="ECO:0000256" key="6">
    <source>
        <dbReference type="ARBA" id="ARBA00023004"/>
    </source>
</evidence>
<dbReference type="Pfam" id="PF07660">
    <property type="entry name" value="STN"/>
    <property type="match status" value="1"/>
</dbReference>
<keyword evidence="6" id="KW-0408">Iron</keyword>
<protein>
    <submittedName>
        <fullName evidence="14">Outer membrane receptor protein involved in Fe transport</fullName>
    </submittedName>
</protein>
<dbReference type="PROSITE" id="PS52016">
    <property type="entry name" value="TONB_DEPENDENT_REC_3"/>
    <property type="match status" value="1"/>
</dbReference>
<dbReference type="Gene3D" id="2.40.170.20">
    <property type="entry name" value="TonB-dependent receptor, beta-barrel domain"/>
    <property type="match status" value="1"/>
</dbReference>
<keyword evidence="9 10" id="KW-0998">Cell outer membrane</keyword>
<comment type="subcellular location">
    <subcellularLocation>
        <location evidence="1 10">Cell outer membrane</location>
        <topology evidence="1 10">Multi-pass membrane protein</topology>
    </subcellularLocation>
</comment>
<comment type="similarity">
    <text evidence="10 11">Belongs to the TonB-dependent receptor family.</text>
</comment>
<keyword evidence="7 11" id="KW-0798">TonB box</keyword>
<keyword evidence="15" id="KW-1185">Reference proteome</keyword>
<dbReference type="InterPro" id="IPR039426">
    <property type="entry name" value="TonB-dep_rcpt-like"/>
</dbReference>
<keyword evidence="12" id="KW-0732">Signal</keyword>
<sequence length="1056" mass="111997">MSFNHLKAMAFATSAAVALVGSAAWAQAPARAQFDIPAQDLGAALRSLGVQAGREVLFDPAVVDGLRAPAVRGDMAVSSAVQRLLVGQGLRSRESGRTIIIERAPAAASVSKASTAGPLVAASEPAEVAEVEEIIVVGSNLAGVTERGLLPVSVVDRRELEMTGAVTAGEMIAALPQSGGQAFNNEQQGPNQARGDVASANLRGLGSGNTLVLLDGRRMVGHPGTQQEGSVPVQVVNLNTIPATALKRVEVLRDGGAAIYGSDAVAGVLNNVLDDQYVGGQIVARYGGSEGTKLAETSLGAKWGRDFNDGATHVALFGEYFDRTAMPASDRDYASTDNLGSRVPSRYAGNFDNRSSLTPWLTGRVGTAVTNFGPSFTAFHMQPCSYTGSDAQVGGGVCIDGGSATLDTSLRTDEAPERTMSPSSERYSLMAVASHDFGPVEWFGQALYYGATSSSVRGGTTNLTSAPLTIGANNPYNPFGSGPGRLAGYTGPAQAITVVGLRVDDVGRRRIDVDSDAYRLLSGLRGDLGDWSWESALLYSHARTKDVESNRVSNTALQAALNSSDPTRAYNPFNGGDLSNVGGFDATSNPASVVDPLRVSISRDGTTSLALWDAKISNPNAFSVLDRNVGLAFGAEWRRETFKDDRDPLIDGTVAFATAGGPTSDAMGSSPTPDTSGSRKVFSAFAELQTSLIPEGADIPLVQSLDLQLAARFEDYSDINEQVLKPKVALGWRLNDYVLVRAAYSQGFRAPNLETVNASEIRRVQENLTDYYSCAVAQGVPQFSQLNRAGCSAYRYNVEDVRAGNKDLKSETSDNFSAGVVFTPTPDLMFSIDWWRIEQDGVVGVFESQDHLNLDAIGRLGGSGPNPALTRNTLGEPIRIANQFLNLDSRTIEGIDLSATWRIDATQFGDFRLGVDVSLLQKFDQTPSAESAALLAAGLPASAGGSLIEQDDNPRTRGQAYATWTSGPWEVSGYARYVGGVKDSSALLYKGDDWLTFNAAVGYAADEGALAGMSFRVGVNNLTDEDPPLADETFGYFTKLYSNRGRYWFAQVTKNF</sequence>
<dbReference type="AlphaFoldDB" id="A0A839ZZZ9"/>
<evidence type="ECO:0000256" key="5">
    <source>
        <dbReference type="ARBA" id="ARBA00022692"/>
    </source>
</evidence>
<evidence type="ECO:0000256" key="12">
    <source>
        <dbReference type="SAM" id="SignalP"/>
    </source>
</evidence>
<dbReference type="Gene3D" id="2.170.130.10">
    <property type="entry name" value="TonB-dependent receptor, plug domain"/>
    <property type="match status" value="1"/>
</dbReference>
<dbReference type="EMBL" id="JACIDK010000004">
    <property type="protein sequence ID" value="MBB3892195.1"/>
    <property type="molecule type" value="Genomic_DNA"/>
</dbReference>
<evidence type="ECO:0000256" key="10">
    <source>
        <dbReference type="PROSITE-ProRule" id="PRU01360"/>
    </source>
</evidence>
<reference evidence="14 15" key="1">
    <citation type="submission" date="2020-08" db="EMBL/GenBank/DDBJ databases">
        <title>Genomic Encyclopedia of Type Strains, Phase IV (KMG-IV): sequencing the most valuable type-strain genomes for metagenomic binning, comparative biology and taxonomic classification.</title>
        <authorList>
            <person name="Goeker M."/>
        </authorList>
    </citation>
    <scope>NUCLEOTIDE SEQUENCE [LARGE SCALE GENOMIC DNA]</scope>
    <source>
        <strain evidence="14 15">DSM 21793</strain>
    </source>
</reference>
<evidence type="ECO:0000256" key="4">
    <source>
        <dbReference type="ARBA" id="ARBA00022496"/>
    </source>
</evidence>
<evidence type="ECO:0000256" key="11">
    <source>
        <dbReference type="RuleBase" id="RU003357"/>
    </source>
</evidence>
<comment type="caution">
    <text evidence="14">The sequence shown here is derived from an EMBL/GenBank/DDBJ whole genome shotgun (WGS) entry which is preliminary data.</text>
</comment>
<dbReference type="Pfam" id="PF00593">
    <property type="entry name" value="TonB_dep_Rec_b-barrel"/>
    <property type="match status" value="1"/>
</dbReference>
<dbReference type="Proteomes" id="UP000530564">
    <property type="component" value="Unassembled WGS sequence"/>
</dbReference>
<evidence type="ECO:0000256" key="2">
    <source>
        <dbReference type="ARBA" id="ARBA00022448"/>
    </source>
</evidence>
<keyword evidence="14" id="KW-0675">Receptor</keyword>
<keyword evidence="5 10" id="KW-0812">Transmembrane</keyword>
<keyword evidence="8 10" id="KW-0472">Membrane</keyword>
<evidence type="ECO:0000256" key="9">
    <source>
        <dbReference type="ARBA" id="ARBA00023237"/>
    </source>
</evidence>
<accession>A0A839ZZZ9</accession>
<dbReference type="Pfam" id="PF07715">
    <property type="entry name" value="Plug"/>
    <property type="match status" value="1"/>
</dbReference>
<dbReference type="PANTHER" id="PTHR47234:SF2">
    <property type="entry name" value="TONB-DEPENDENT RECEPTOR"/>
    <property type="match status" value="1"/>
</dbReference>
<dbReference type="GO" id="GO:0009279">
    <property type="term" value="C:cell outer membrane"/>
    <property type="evidence" value="ECO:0007669"/>
    <property type="project" value="UniProtKB-SubCell"/>
</dbReference>
<feature type="domain" description="Secretin/TonB short N-terminal" evidence="13">
    <location>
        <begin position="54"/>
        <end position="104"/>
    </location>
</feature>
<keyword evidence="3 10" id="KW-1134">Transmembrane beta strand</keyword>